<dbReference type="InterPro" id="IPR014722">
    <property type="entry name" value="Rib_uL2_dom2"/>
</dbReference>
<feature type="compositionally biased region" description="Basic residues" evidence="6">
    <location>
        <begin position="259"/>
        <end position="279"/>
    </location>
</feature>
<accession>A0A7C5DBP7</accession>
<dbReference type="Gene3D" id="4.10.950.10">
    <property type="entry name" value="Ribosomal protein L2, domain 3"/>
    <property type="match status" value="1"/>
</dbReference>
<dbReference type="PANTHER" id="PTHR13691">
    <property type="entry name" value="RIBOSOMAL PROTEIN L2"/>
    <property type="match status" value="1"/>
</dbReference>
<dbReference type="InterPro" id="IPR014726">
    <property type="entry name" value="Ribosomal_uL2_dom3"/>
</dbReference>
<dbReference type="NCBIfam" id="TIGR01171">
    <property type="entry name" value="rplB_bact"/>
    <property type="match status" value="1"/>
</dbReference>
<comment type="similarity">
    <text evidence="1 5">Belongs to the universal ribosomal protein uL2 family.</text>
</comment>
<keyword evidence="3 5" id="KW-0687">Ribonucleoprotein</keyword>
<dbReference type="SUPFAM" id="SSF50249">
    <property type="entry name" value="Nucleic acid-binding proteins"/>
    <property type="match status" value="1"/>
</dbReference>
<name>A0A7C5DBP7_9CHLB</name>
<feature type="region of interest" description="Disordered" evidence="6">
    <location>
        <begin position="36"/>
        <end position="55"/>
    </location>
</feature>
<dbReference type="Proteomes" id="UP000886059">
    <property type="component" value="Unassembled WGS sequence"/>
</dbReference>
<reference evidence="9" key="1">
    <citation type="journal article" date="2020" name="mSystems">
        <title>Genome- and Community-Level Interaction Insights into Carbon Utilization and Element Cycling Functions of Hydrothermarchaeota in Hydrothermal Sediment.</title>
        <authorList>
            <person name="Zhou Z."/>
            <person name="Liu Y."/>
            <person name="Xu W."/>
            <person name="Pan J."/>
            <person name="Luo Z.H."/>
            <person name="Li M."/>
        </authorList>
    </citation>
    <scope>NUCLEOTIDE SEQUENCE [LARGE SCALE GENOMIC DNA]</scope>
    <source>
        <strain evidence="9">HyVt-628</strain>
    </source>
</reference>
<dbReference type="SMART" id="SM01382">
    <property type="entry name" value="Ribosomal_L2_C"/>
    <property type="match status" value="1"/>
</dbReference>
<dbReference type="GO" id="GO:0019843">
    <property type="term" value="F:rRNA binding"/>
    <property type="evidence" value="ECO:0007669"/>
    <property type="project" value="UniProtKB-UniRule"/>
</dbReference>
<evidence type="ECO:0000259" key="7">
    <source>
        <dbReference type="SMART" id="SM01382"/>
    </source>
</evidence>
<dbReference type="PIRSF" id="PIRSF002158">
    <property type="entry name" value="Ribosomal_L2"/>
    <property type="match status" value="1"/>
</dbReference>
<dbReference type="InterPro" id="IPR012340">
    <property type="entry name" value="NA-bd_OB-fold"/>
</dbReference>
<feature type="domain" description="Large ribosomal subunit protein uL2 RNA-binding" evidence="8">
    <location>
        <begin position="42"/>
        <end position="118"/>
    </location>
</feature>
<keyword evidence="5" id="KW-0694">RNA-binding</keyword>
<evidence type="ECO:0000256" key="5">
    <source>
        <dbReference type="HAMAP-Rule" id="MF_01320"/>
    </source>
</evidence>
<dbReference type="EMBL" id="DRSK01000096">
    <property type="protein sequence ID" value="HHE07605.1"/>
    <property type="molecule type" value="Genomic_DNA"/>
</dbReference>
<comment type="caution">
    <text evidence="9">The sequence shown here is derived from an EMBL/GenBank/DDBJ whole genome shotgun (WGS) entry which is preliminary data.</text>
</comment>
<dbReference type="FunFam" id="2.30.30.30:FF:000001">
    <property type="entry name" value="50S ribosomal protein L2"/>
    <property type="match status" value="1"/>
</dbReference>
<keyword evidence="2 5" id="KW-0689">Ribosomal protein</keyword>
<dbReference type="FunFam" id="4.10.950.10:FF:000001">
    <property type="entry name" value="50S ribosomal protein L2"/>
    <property type="match status" value="1"/>
</dbReference>
<dbReference type="GO" id="GO:0016740">
    <property type="term" value="F:transferase activity"/>
    <property type="evidence" value="ECO:0007669"/>
    <property type="project" value="InterPro"/>
</dbReference>
<dbReference type="Gene3D" id="2.40.50.140">
    <property type="entry name" value="Nucleic acid-binding proteins"/>
    <property type="match status" value="1"/>
</dbReference>
<keyword evidence="5" id="KW-0699">rRNA-binding</keyword>
<dbReference type="SUPFAM" id="SSF50104">
    <property type="entry name" value="Translation proteins SH3-like domain"/>
    <property type="match status" value="1"/>
</dbReference>
<feature type="compositionally biased region" description="Gly residues" evidence="6">
    <location>
        <begin position="232"/>
        <end position="242"/>
    </location>
</feature>
<comment type="function">
    <text evidence="5">One of the primary rRNA binding proteins. Required for association of the 30S and 50S subunits to form the 70S ribosome, for tRNA binding and peptide bond formation. It has been suggested to have peptidyltransferase activity; this is somewhat controversial. Makes several contacts with the 16S rRNA in the 70S ribosome.</text>
</comment>
<dbReference type="InterPro" id="IPR008991">
    <property type="entry name" value="Translation_prot_SH3-like_sf"/>
</dbReference>
<evidence type="ECO:0000256" key="3">
    <source>
        <dbReference type="ARBA" id="ARBA00023274"/>
    </source>
</evidence>
<evidence type="ECO:0000259" key="8">
    <source>
        <dbReference type="SMART" id="SM01383"/>
    </source>
</evidence>
<dbReference type="PANTHER" id="PTHR13691:SF5">
    <property type="entry name" value="LARGE RIBOSOMAL SUBUNIT PROTEIN UL2M"/>
    <property type="match status" value="1"/>
</dbReference>
<evidence type="ECO:0000256" key="4">
    <source>
        <dbReference type="ARBA" id="ARBA00035242"/>
    </source>
</evidence>
<evidence type="ECO:0000256" key="2">
    <source>
        <dbReference type="ARBA" id="ARBA00022980"/>
    </source>
</evidence>
<evidence type="ECO:0000256" key="1">
    <source>
        <dbReference type="ARBA" id="ARBA00005636"/>
    </source>
</evidence>
<gene>
    <name evidence="5" type="primary">rplB</name>
    <name evidence="9" type="ORF">ENL01_01595</name>
</gene>
<organism evidence="9">
    <name type="scientific">Chlorobaculum parvum</name>
    <dbReference type="NCBI Taxonomy" id="274539"/>
    <lineage>
        <taxon>Bacteria</taxon>
        <taxon>Pseudomonadati</taxon>
        <taxon>Chlorobiota</taxon>
        <taxon>Chlorobiia</taxon>
        <taxon>Chlorobiales</taxon>
        <taxon>Chlorobiaceae</taxon>
        <taxon>Chlorobaculum</taxon>
    </lineage>
</organism>
<evidence type="ECO:0000256" key="6">
    <source>
        <dbReference type="SAM" id="MobiDB-lite"/>
    </source>
</evidence>
<dbReference type="FunFam" id="2.40.50.140:FF:000003">
    <property type="entry name" value="50S ribosomal protein L2"/>
    <property type="match status" value="1"/>
</dbReference>
<feature type="compositionally biased region" description="Polar residues" evidence="6">
    <location>
        <begin position="42"/>
        <end position="53"/>
    </location>
</feature>
<protein>
    <recommendedName>
        <fullName evidence="4 5">Large ribosomal subunit protein uL2</fullName>
    </recommendedName>
</protein>
<proteinExistence type="inferred from homology"/>
<comment type="subunit">
    <text evidence="5">Part of the 50S ribosomal subunit. Forms a bridge to the 30S subunit in the 70S ribosome.</text>
</comment>
<dbReference type="GO" id="GO:0015934">
    <property type="term" value="C:large ribosomal subunit"/>
    <property type="evidence" value="ECO:0007669"/>
    <property type="project" value="InterPro"/>
</dbReference>
<feature type="domain" description="Large ribosomal subunit protein uL2 C-terminal" evidence="7">
    <location>
        <begin position="124"/>
        <end position="255"/>
    </location>
</feature>
<sequence length="279" mass="30312">MAVRKLAPNTPGTRFASYASFEEITKSEPEKSLLVPLKKSGGRNTNGRITSRHSGGGHKRFYRIIDFKRNKDNVPAKVAAIEYDPNRSARIALLHYVDGEKRYILAPKGLNVGDRIESGDKVDIRVGNTMPLKNIPLGTDVHNIEMKAGKGGQMARSAGSYAVLAAREGVHATLKLPSGEIRKVRVECRATIGVIGNSEHENVSLGKAGRSRWLGIRPQTRGMAMNPVDHPMGGGEGKSKSGGGRKHPKSPWGQLAKGQKTRNKKKASTKLIVRGRKAK</sequence>
<evidence type="ECO:0000313" key="9">
    <source>
        <dbReference type="EMBL" id="HHE07605.1"/>
    </source>
</evidence>
<dbReference type="GO" id="GO:0003735">
    <property type="term" value="F:structural constituent of ribosome"/>
    <property type="evidence" value="ECO:0007669"/>
    <property type="project" value="InterPro"/>
</dbReference>
<dbReference type="SMART" id="SM01383">
    <property type="entry name" value="Ribosomal_L2"/>
    <property type="match status" value="1"/>
</dbReference>
<dbReference type="InterPro" id="IPR005880">
    <property type="entry name" value="Ribosomal_uL2_bac/org-type"/>
</dbReference>
<feature type="region of interest" description="Disordered" evidence="6">
    <location>
        <begin position="222"/>
        <end position="279"/>
    </location>
</feature>
<dbReference type="Pfam" id="PF03947">
    <property type="entry name" value="Ribosomal_L2_C"/>
    <property type="match status" value="1"/>
</dbReference>
<dbReference type="AlphaFoldDB" id="A0A7C5DBP7"/>
<dbReference type="HAMAP" id="MF_01320_B">
    <property type="entry name" value="Ribosomal_uL2_B"/>
    <property type="match status" value="1"/>
</dbReference>
<dbReference type="InterPro" id="IPR022666">
    <property type="entry name" value="Ribosomal_uL2_RNA-bd_dom"/>
</dbReference>
<dbReference type="Gene3D" id="2.30.30.30">
    <property type="match status" value="1"/>
</dbReference>
<dbReference type="InterPro" id="IPR022669">
    <property type="entry name" value="Ribosomal_uL2_C"/>
</dbReference>
<dbReference type="GO" id="GO:0002181">
    <property type="term" value="P:cytoplasmic translation"/>
    <property type="evidence" value="ECO:0007669"/>
    <property type="project" value="TreeGrafter"/>
</dbReference>
<dbReference type="Pfam" id="PF00181">
    <property type="entry name" value="Ribosomal_L2_N"/>
    <property type="match status" value="1"/>
</dbReference>
<dbReference type="InterPro" id="IPR002171">
    <property type="entry name" value="Ribosomal_uL2"/>
</dbReference>